<keyword evidence="9" id="KW-0638">Presynaptic neurotoxin</keyword>
<evidence type="ECO:0000256" key="6">
    <source>
        <dbReference type="ARBA" id="ARBA00022656"/>
    </source>
</evidence>
<feature type="repeat" description="ANK" evidence="12">
    <location>
        <begin position="5"/>
        <end position="31"/>
    </location>
</feature>
<evidence type="ECO:0000256" key="4">
    <source>
        <dbReference type="ARBA" id="ARBA00022525"/>
    </source>
</evidence>
<dbReference type="GO" id="GO:0044231">
    <property type="term" value="C:host cell presynaptic membrane"/>
    <property type="evidence" value="ECO:0007669"/>
    <property type="project" value="UniProtKB-KW"/>
</dbReference>
<evidence type="ECO:0000256" key="12">
    <source>
        <dbReference type="PROSITE-ProRule" id="PRU00023"/>
    </source>
</evidence>
<dbReference type="GO" id="GO:0006887">
    <property type="term" value="P:exocytosis"/>
    <property type="evidence" value="ECO:0007669"/>
    <property type="project" value="UniProtKB-KW"/>
</dbReference>
<evidence type="ECO:0000256" key="9">
    <source>
        <dbReference type="ARBA" id="ARBA00023028"/>
    </source>
</evidence>
<reference evidence="13" key="1">
    <citation type="submission" date="2020-08" db="EMBL/GenBank/DDBJ databases">
        <title>Multicomponent nature underlies the extraordinary mechanical properties of spider dragline silk.</title>
        <authorList>
            <person name="Kono N."/>
            <person name="Nakamura H."/>
            <person name="Mori M."/>
            <person name="Yoshida Y."/>
            <person name="Ohtoshi R."/>
            <person name="Malay A.D."/>
            <person name="Moran D.A.P."/>
            <person name="Tomita M."/>
            <person name="Numata K."/>
            <person name="Arakawa K."/>
        </authorList>
    </citation>
    <scope>NUCLEOTIDE SEQUENCE</scope>
</reference>
<proteinExistence type="predicted"/>
<name>A0A8X6YNY9_9ARAC</name>
<keyword evidence="8" id="KW-0677">Repeat</keyword>
<comment type="caution">
    <text evidence="13">The sequence shown here is derived from an EMBL/GenBank/DDBJ whole genome shotgun (WGS) entry which is preliminary data.</text>
</comment>
<dbReference type="PANTHER" id="PTHR24171:SF8">
    <property type="entry name" value="BRCA1-ASSOCIATED RING DOMAIN PROTEIN 1"/>
    <property type="match status" value="1"/>
</dbReference>
<keyword evidence="5" id="KW-1052">Target cell membrane</keyword>
<keyword evidence="3" id="KW-0268">Exocytosis</keyword>
<keyword evidence="7" id="KW-0528">Neurotoxin</keyword>
<accession>A0A8X6YNY9</accession>
<evidence type="ECO:0000313" key="14">
    <source>
        <dbReference type="Proteomes" id="UP000886998"/>
    </source>
</evidence>
<dbReference type="EMBL" id="BMAV01021358">
    <property type="protein sequence ID" value="GFY75387.1"/>
    <property type="molecule type" value="Genomic_DNA"/>
</dbReference>
<dbReference type="GO" id="GO:0070531">
    <property type="term" value="C:BRCA1-A complex"/>
    <property type="evidence" value="ECO:0007669"/>
    <property type="project" value="TreeGrafter"/>
</dbReference>
<dbReference type="Pfam" id="PF00023">
    <property type="entry name" value="Ank"/>
    <property type="match status" value="1"/>
</dbReference>
<dbReference type="GO" id="GO:0044218">
    <property type="term" value="C:other organism cell membrane"/>
    <property type="evidence" value="ECO:0007669"/>
    <property type="project" value="UniProtKB-KW"/>
</dbReference>
<keyword evidence="10 12" id="KW-0040">ANK repeat</keyword>
<dbReference type="AlphaFoldDB" id="A0A8X6YNY9"/>
<evidence type="ECO:0000256" key="10">
    <source>
        <dbReference type="ARBA" id="ARBA00023043"/>
    </source>
</evidence>
<evidence type="ECO:0000256" key="2">
    <source>
        <dbReference type="ARBA" id="ARBA00004613"/>
    </source>
</evidence>
<evidence type="ECO:0000256" key="11">
    <source>
        <dbReference type="ARBA" id="ARBA00023298"/>
    </source>
</evidence>
<evidence type="ECO:0000313" key="13">
    <source>
        <dbReference type="EMBL" id="GFY75387.1"/>
    </source>
</evidence>
<feature type="repeat" description="ANK" evidence="12">
    <location>
        <begin position="120"/>
        <end position="152"/>
    </location>
</feature>
<dbReference type="PANTHER" id="PTHR24171">
    <property type="entry name" value="ANKYRIN REPEAT DOMAIN-CONTAINING PROTEIN 39-RELATED"/>
    <property type="match status" value="1"/>
</dbReference>
<feature type="repeat" description="ANK" evidence="12">
    <location>
        <begin position="87"/>
        <end position="119"/>
    </location>
</feature>
<dbReference type="Gene3D" id="1.25.40.20">
    <property type="entry name" value="Ankyrin repeat-containing domain"/>
    <property type="match status" value="3"/>
</dbReference>
<dbReference type="SUPFAM" id="SSF48403">
    <property type="entry name" value="Ankyrin repeat"/>
    <property type="match status" value="1"/>
</dbReference>
<keyword evidence="4" id="KW-0964">Secreted</keyword>
<dbReference type="GO" id="GO:0090729">
    <property type="term" value="F:toxin activity"/>
    <property type="evidence" value="ECO:0007669"/>
    <property type="project" value="UniProtKB-KW"/>
</dbReference>
<keyword evidence="11" id="KW-0472">Membrane</keyword>
<evidence type="ECO:0000256" key="7">
    <source>
        <dbReference type="ARBA" id="ARBA00022699"/>
    </source>
</evidence>
<dbReference type="GO" id="GO:0004842">
    <property type="term" value="F:ubiquitin-protein transferase activity"/>
    <property type="evidence" value="ECO:0007669"/>
    <property type="project" value="TreeGrafter"/>
</dbReference>
<keyword evidence="6" id="KW-0800">Toxin</keyword>
<organism evidence="13 14">
    <name type="scientific">Trichonephila inaurata madagascariensis</name>
    <dbReference type="NCBI Taxonomy" id="2747483"/>
    <lineage>
        <taxon>Eukaryota</taxon>
        <taxon>Metazoa</taxon>
        <taxon>Ecdysozoa</taxon>
        <taxon>Arthropoda</taxon>
        <taxon>Chelicerata</taxon>
        <taxon>Arachnida</taxon>
        <taxon>Araneae</taxon>
        <taxon>Araneomorphae</taxon>
        <taxon>Entelegynae</taxon>
        <taxon>Araneoidea</taxon>
        <taxon>Nephilidae</taxon>
        <taxon>Trichonephila</taxon>
        <taxon>Trichonephila inaurata</taxon>
    </lineage>
</organism>
<evidence type="ECO:0000256" key="1">
    <source>
        <dbReference type="ARBA" id="ARBA00004175"/>
    </source>
</evidence>
<dbReference type="GO" id="GO:0085020">
    <property type="term" value="P:protein K6-linked ubiquitination"/>
    <property type="evidence" value="ECO:0007669"/>
    <property type="project" value="TreeGrafter"/>
</dbReference>
<gene>
    <name evidence="13" type="primary">ANK1_2</name>
    <name evidence="13" type="ORF">TNIN_187251</name>
</gene>
<dbReference type="GO" id="GO:0005576">
    <property type="term" value="C:extracellular region"/>
    <property type="evidence" value="ECO:0007669"/>
    <property type="project" value="UniProtKB-SubCell"/>
</dbReference>
<comment type="subcellular location">
    <subcellularLocation>
        <location evidence="2">Secreted</location>
    </subcellularLocation>
    <subcellularLocation>
        <location evidence="1">Target cell membrane</location>
    </subcellularLocation>
</comment>
<dbReference type="InterPro" id="IPR002110">
    <property type="entry name" value="Ankyrin_rpt"/>
</dbReference>
<protein>
    <submittedName>
        <fullName evidence="13">Ankyrin-1</fullName>
    </submittedName>
</protein>
<dbReference type="Pfam" id="PF12796">
    <property type="entry name" value="Ank_2"/>
    <property type="match status" value="1"/>
</dbReference>
<dbReference type="Proteomes" id="UP000886998">
    <property type="component" value="Unassembled WGS sequence"/>
</dbReference>
<keyword evidence="11" id="KW-1053">Target membrane</keyword>
<evidence type="ECO:0000256" key="3">
    <source>
        <dbReference type="ARBA" id="ARBA00022483"/>
    </source>
</evidence>
<dbReference type="PROSITE" id="PS50297">
    <property type="entry name" value="ANK_REP_REGION"/>
    <property type="match status" value="2"/>
</dbReference>
<sequence>MKLPHLAATNGHKDVIDILLHYGAYYNFRNKFEQTPLHKTKNESITSLLRTVEKLFDAVRSNDSSEVETQLKSNASGFCFINAKCVTNDTVLHQASRNGYERIVEVLMKHKANPNIHNRDRCTPLHYAAEFSYFGIVTALLSNGAIHDAVSKSRKTPLKLAVDKHVIDVLRIFKKHL</sequence>
<dbReference type="InterPro" id="IPR036770">
    <property type="entry name" value="Ankyrin_rpt-contain_sf"/>
</dbReference>
<dbReference type="PROSITE" id="PS50088">
    <property type="entry name" value="ANK_REPEAT"/>
    <property type="match status" value="3"/>
</dbReference>
<dbReference type="GO" id="GO:0031436">
    <property type="term" value="C:BRCA1-BARD1 complex"/>
    <property type="evidence" value="ECO:0007669"/>
    <property type="project" value="TreeGrafter"/>
</dbReference>
<dbReference type="SMART" id="SM00248">
    <property type="entry name" value="ANK"/>
    <property type="match status" value="3"/>
</dbReference>
<evidence type="ECO:0000256" key="5">
    <source>
        <dbReference type="ARBA" id="ARBA00022537"/>
    </source>
</evidence>
<dbReference type="OrthoDB" id="6437467at2759"/>
<evidence type="ECO:0000256" key="8">
    <source>
        <dbReference type="ARBA" id="ARBA00022737"/>
    </source>
</evidence>
<keyword evidence="14" id="KW-1185">Reference proteome</keyword>